<organism evidence="5 6">
    <name type="scientific">Dactylonectria macrodidyma</name>
    <dbReference type="NCBI Taxonomy" id="307937"/>
    <lineage>
        <taxon>Eukaryota</taxon>
        <taxon>Fungi</taxon>
        <taxon>Dikarya</taxon>
        <taxon>Ascomycota</taxon>
        <taxon>Pezizomycotina</taxon>
        <taxon>Sordariomycetes</taxon>
        <taxon>Hypocreomycetidae</taxon>
        <taxon>Hypocreales</taxon>
        <taxon>Nectriaceae</taxon>
        <taxon>Dactylonectria</taxon>
    </lineage>
</organism>
<dbReference type="Proteomes" id="UP000738349">
    <property type="component" value="Unassembled WGS sequence"/>
</dbReference>
<dbReference type="Pfam" id="PF05495">
    <property type="entry name" value="zf-CHY"/>
    <property type="match status" value="1"/>
</dbReference>
<dbReference type="PANTHER" id="PTHR28082">
    <property type="entry name" value="ZINC FINGER PROTEIN"/>
    <property type="match status" value="1"/>
</dbReference>
<dbReference type="PIRSF" id="PIRSF017292">
    <property type="entry name" value="UCP017292_Znf_CHY"/>
    <property type="match status" value="1"/>
</dbReference>
<gene>
    <name evidence="5" type="ORF">EDB81DRAFT_599033</name>
</gene>
<feature type="domain" description="CHY-type" evidence="4">
    <location>
        <begin position="18"/>
        <end position="78"/>
    </location>
</feature>
<name>A0A9P9EW44_9HYPO</name>
<evidence type="ECO:0000256" key="3">
    <source>
        <dbReference type="ARBA" id="ARBA00022833"/>
    </source>
</evidence>
<proteinExistence type="predicted"/>
<keyword evidence="1" id="KW-0479">Metal-binding</keyword>
<dbReference type="SUPFAM" id="SSF161219">
    <property type="entry name" value="CHY zinc finger-like"/>
    <property type="match status" value="1"/>
</dbReference>
<dbReference type="PANTHER" id="PTHR28082:SF1">
    <property type="entry name" value="HELPER OF TIM PROTEIN 13"/>
    <property type="match status" value="1"/>
</dbReference>
<evidence type="ECO:0000313" key="6">
    <source>
        <dbReference type="Proteomes" id="UP000738349"/>
    </source>
</evidence>
<dbReference type="GO" id="GO:0005758">
    <property type="term" value="C:mitochondrial intermembrane space"/>
    <property type="evidence" value="ECO:0007669"/>
    <property type="project" value="TreeGrafter"/>
</dbReference>
<evidence type="ECO:0000313" key="5">
    <source>
        <dbReference type="EMBL" id="KAH7146352.1"/>
    </source>
</evidence>
<dbReference type="EMBL" id="JAGMUV010000008">
    <property type="protein sequence ID" value="KAH7146352.1"/>
    <property type="molecule type" value="Genomic_DNA"/>
</dbReference>
<dbReference type="InterPro" id="IPR016694">
    <property type="entry name" value="UCP017292"/>
</dbReference>
<evidence type="ECO:0000256" key="1">
    <source>
        <dbReference type="ARBA" id="ARBA00022723"/>
    </source>
</evidence>
<sequence length="107" mass="11943">AKSSPIVHGLDVGPQTKCLHWHSDLDIIAIRHKCCKTYYACISCHEAQADHPPKVWSKGERDEKAILCGNCKVELTITQYLNSGNQCPTCSAAFNPGCSMHYDLYFE</sequence>
<keyword evidence="2" id="KW-0863">Zinc-finger</keyword>
<evidence type="ECO:0000259" key="4">
    <source>
        <dbReference type="Pfam" id="PF05495"/>
    </source>
</evidence>
<keyword evidence="3" id="KW-0862">Zinc</keyword>
<dbReference type="GO" id="GO:0008270">
    <property type="term" value="F:zinc ion binding"/>
    <property type="evidence" value="ECO:0007669"/>
    <property type="project" value="UniProtKB-KW"/>
</dbReference>
<dbReference type="InterPro" id="IPR052604">
    <property type="entry name" value="Mito_Tim_assembly_helper"/>
</dbReference>
<dbReference type="AlphaFoldDB" id="A0A9P9EW44"/>
<comment type="caution">
    <text evidence="5">The sequence shown here is derived from an EMBL/GenBank/DDBJ whole genome shotgun (WGS) entry which is preliminary data.</text>
</comment>
<dbReference type="InterPro" id="IPR037274">
    <property type="entry name" value="Znf_CHY_sf"/>
</dbReference>
<accession>A0A9P9EW44</accession>
<dbReference type="OrthoDB" id="37659at2759"/>
<dbReference type="InterPro" id="IPR008913">
    <property type="entry name" value="Znf_CHY"/>
</dbReference>
<dbReference type="GO" id="GO:0045041">
    <property type="term" value="P:protein import into mitochondrial intermembrane space"/>
    <property type="evidence" value="ECO:0007669"/>
    <property type="project" value="TreeGrafter"/>
</dbReference>
<protein>
    <submittedName>
        <fullName evidence="5">Zinc finger CHY domain-containing protein [SL153]</fullName>
    </submittedName>
</protein>
<feature type="non-terminal residue" evidence="5">
    <location>
        <position position="107"/>
    </location>
</feature>
<keyword evidence="6" id="KW-1185">Reference proteome</keyword>
<reference evidence="5" key="1">
    <citation type="journal article" date="2021" name="Nat. Commun.">
        <title>Genetic determinants of endophytism in the Arabidopsis root mycobiome.</title>
        <authorList>
            <person name="Mesny F."/>
            <person name="Miyauchi S."/>
            <person name="Thiergart T."/>
            <person name="Pickel B."/>
            <person name="Atanasova L."/>
            <person name="Karlsson M."/>
            <person name="Huettel B."/>
            <person name="Barry K.W."/>
            <person name="Haridas S."/>
            <person name="Chen C."/>
            <person name="Bauer D."/>
            <person name="Andreopoulos W."/>
            <person name="Pangilinan J."/>
            <person name="LaButti K."/>
            <person name="Riley R."/>
            <person name="Lipzen A."/>
            <person name="Clum A."/>
            <person name="Drula E."/>
            <person name="Henrissat B."/>
            <person name="Kohler A."/>
            <person name="Grigoriev I.V."/>
            <person name="Martin F.M."/>
            <person name="Hacquard S."/>
        </authorList>
    </citation>
    <scope>NUCLEOTIDE SEQUENCE</scope>
    <source>
        <strain evidence="5">MPI-CAGE-AT-0147</strain>
    </source>
</reference>
<feature type="non-terminal residue" evidence="5">
    <location>
        <position position="1"/>
    </location>
</feature>
<evidence type="ECO:0000256" key="2">
    <source>
        <dbReference type="ARBA" id="ARBA00022771"/>
    </source>
</evidence>